<sequence length="472" mass="52172">MSELTENSKVRGDWNHWENVESRFTDKNACLKLDEAEEGEVNDLSDQEENVSGLSSDSCSEKLCDNSSSQLRNEGRLLELPDNEGSSLSALNTSSTHPALTSMSSPLRQTKTNPIPKQTNTNPTNPKSNVHGQSSLHENQVTTKLHSVVNHTKPSVTQTSLKQVDPLHVSMSSKSNNQPQGLRNLEKMQLQMQLKVTTNQNECDLVPTAYSRSSQPTNQIMFPGFVPGGASTQPQNSALKVTSARTISESNDGDNRFVLPGSWQVAAPPSSALGSQQEIEKMHMMYQKACQLYQRAVATIGSTPNVNIQPPPFGTAINSPPHTSLQPCTPTMIPATVVECPTNWSPSRFISTSHPREISRDIMPNQCISQNSHLATMIPNHAQSPSMQTAYLMAYSSAYQETLRFMSSNASISLVPNTPEYTSQWHRYFNHYLNYYLQAHNCTPTLPSDQQPVFFPPTGLPPPPPNTFYELI</sequence>
<protein>
    <submittedName>
        <fullName evidence="2">Uncharacterized protein</fullName>
    </submittedName>
</protein>
<evidence type="ECO:0000256" key="1">
    <source>
        <dbReference type="SAM" id="MobiDB-lite"/>
    </source>
</evidence>
<comment type="caution">
    <text evidence="2">The sequence shown here is derived from an EMBL/GenBank/DDBJ whole genome shotgun (WGS) entry which is preliminary data.</text>
</comment>
<name>A0AAE2D952_SCHME</name>
<proteinExistence type="predicted"/>
<evidence type="ECO:0000313" key="2">
    <source>
        <dbReference type="EMBL" id="KAK4475854.1"/>
    </source>
</evidence>
<dbReference type="Proteomes" id="UP001292079">
    <property type="component" value="Unassembled WGS sequence"/>
</dbReference>
<dbReference type="EMBL" id="JALJAT010000001">
    <property type="protein sequence ID" value="KAK4475854.1"/>
    <property type="molecule type" value="Genomic_DNA"/>
</dbReference>
<feature type="compositionally biased region" description="Acidic residues" evidence="1">
    <location>
        <begin position="38"/>
        <end position="49"/>
    </location>
</feature>
<feature type="region of interest" description="Disordered" evidence="1">
    <location>
        <begin position="38"/>
        <end position="67"/>
    </location>
</feature>
<reference evidence="2" key="2">
    <citation type="journal article" date="2023" name="Infect Dis Poverty">
        <title>Chromosome-scale genome of the human blood fluke Schistosoma mekongi and its implications for public health.</title>
        <authorList>
            <person name="Zhou M."/>
            <person name="Xu L."/>
            <person name="Xu D."/>
            <person name="Chen W."/>
            <person name="Khan J."/>
            <person name="Hu Y."/>
            <person name="Huang H."/>
            <person name="Wei H."/>
            <person name="Zhang Y."/>
            <person name="Chusongsang P."/>
            <person name="Tanasarnprasert K."/>
            <person name="Hu X."/>
            <person name="Limpanont Y."/>
            <person name="Lv Z."/>
        </authorList>
    </citation>
    <scope>NUCLEOTIDE SEQUENCE</scope>
    <source>
        <strain evidence="2">LV_2022a</strain>
    </source>
</reference>
<feature type="region of interest" description="Disordered" evidence="1">
    <location>
        <begin position="80"/>
        <end position="136"/>
    </location>
</feature>
<gene>
    <name evidence="2" type="ORF">MN116_001103</name>
</gene>
<reference evidence="2" key="1">
    <citation type="submission" date="2022-04" db="EMBL/GenBank/DDBJ databases">
        <authorList>
            <person name="Xu L."/>
            <person name="Lv Z."/>
        </authorList>
    </citation>
    <scope>NUCLEOTIDE SEQUENCE</scope>
    <source>
        <strain evidence="2">LV_2022a</strain>
    </source>
</reference>
<evidence type="ECO:0000313" key="3">
    <source>
        <dbReference type="Proteomes" id="UP001292079"/>
    </source>
</evidence>
<keyword evidence="3" id="KW-1185">Reference proteome</keyword>
<dbReference type="AlphaFoldDB" id="A0AAE2D952"/>
<accession>A0AAE2D952</accession>
<feature type="compositionally biased region" description="Polar residues" evidence="1">
    <location>
        <begin position="84"/>
        <end position="136"/>
    </location>
</feature>
<organism evidence="2 3">
    <name type="scientific">Schistosoma mekongi</name>
    <name type="common">Parasitic worm</name>
    <dbReference type="NCBI Taxonomy" id="38744"/>
    <lineage>
        <taxon>Eukaryota</taxon>
        <taxon>Metazoa</taxon>
        <taxon>Spiralia</taxon>
        <taxon>Lophotrochozoa</taxon>
        <taxon>Platyhelminthes</taxon>
        <taxon>Trematoda</taxon>
        <taxon>Digenea</taxon>
        <taxon>Strigeidida</taxon>
        <taxon>Schistosomatoidea</taxon>
        <taxon>Schistosomatidae</taxon>
        <taxon>Schistosoma</taxon>
    </lineage>
</organism>